<dbReference type="PANTHER" id="PTHR38430:SF1">
    <property type="entry name" value="PROTEIN-ARGININE KINASE ACTIVATOR PROTEIN"/>
    <property type="match status" value="1"/>
</dbReference>
<proteinExistence type="predicted"/>
<dbReference type="GO" id="GO:1990169">
    <property type="term" value="P:stress response to copper ion"/>
    <property type="evidence" value="ECO:0007669"/>
    <property type="project" value="TreeGrafter"/>
</dbReference>
<organism evidence="1 2">
    <name type="scientific">Clostridium perfringens</name>
    <dbReference type="NCBI Taxonomy" id="1502"/>
    <lineage>
        <taxon>Bacteria</taxon>
        <taxon>Bacillati</taxon>
        <taxon>Bacillota</taxon>
        <taxon>Clostridia</taxon>
        <taxon>Eubacteriales</taxon>
        <taxon>Clostridiaceae</taxon>
        <taxon>Clostridium</taxon>
    </lineage>
</organism>
<dbReference type="GO" id="GO:0008270">
    <property type="term" value="F:zinc ion binding"/>
    <property type="evidence" value="ECO:0007669"/>
    <property type="project" value="TreeGrafter"/>
</dbReference>
<evidence type="ECO:0000313" key="1">
    <source>
        <dbReference type="EMBL" id="KXA12894.1"/>
    </source>
</evidence>
<dbReference type="GO" id="GO:0046870">
    <property type="term" value="F:cadmium ion binding"/>
    <property type="evidence" value="ECO:0007669"/>
    <property type="project" value="TreeGrafter"/>
</dbReference>
<accession>A0A133N9C4</accession>
<gene>
    <name evidence="1" type="ORF">HMPREF3222_01058</name>
</gene>
<name>A0A133N9C4_CLOPF</name>
<dbReference type="PIRSF" id="PIRSF015034">
    <property type="entry name" value="YacH"/>
    <property type="match status" value="1"/>
</dbReference>
<dbReference type="InterPro" id="IPR025542">
    <property type="entry name" value="YacH"/>
</dbReference>
<protein>
    <recommendedName>
        <fullName evidence="3">UVR domain-containing protein</fullName>
    </recommendedName>
</protein>
<evidence type="ECO:0000313" key="2">
    <source>
        <dbReference type="Proteomes" id="UP000070646"/>
    </source>
</evidence>
<dbReference type="PATRIC" id="fig|1502.174.peg.1074"/>
<sequence>MKQEQIFLRLCLWYYLSNLWELRILLCESCNKNNATIQLLKSTNGKKESLMLCDKCAIEIMSFALEDDDMNLEDFLLDLNTYIDCIEEITRDKVLVCSNCGTGFADFEEDNLLGCEKCYEVFKNSIRFLLNSEEAEIKHRGKQPKTIKNHLKKLELLNLQEKFKINILKEEYEEAIITKKKIHDLKESIREDSNSGSMD</sequence>
<dbReference type="GO" id="GO:0050897">
    <property type="term" value="F:cobalt ion binding"/>
    <property type="evidence" value="ECO:0007669"/>
    <property type="project" value="TreeGrafter"/>
</dbReference>
<dbReference type="AlphaFoldDB" id="A0A133N9C4"/>
<dbReference type="GO" id="GO:0005507">
    <property type="term" value="F:copper ion binding"/>
    <property type="evidence" value="ECO:0007669"/>
    <property type="project" value="TreeGrafter"/>
</dbReference>
<dbReference type="PANTHER" id="PTHR38430">
    <property type="entry name" value="PROTEIN-ARGININE KINASE ACTIVATOR PROTEIN"/>
    <property type="match status" value="1"/>
</dbReference>
<dbReference type="GO" id="GO:1990170">
    <property type="term" value="P:stress response to cadmium ion"/>
    <property type="evidence" value="ECO:0007669"/>
    <property type="project" value="TreeGrafter"/>
</dbReference>
<dbReference type="Proteomes" id="UP000070646">
    <property type="component" value="Unassembled WGS sequence"/>
</dbReference>
<reference evidence="1 2" key="1">
    <citation type="submission" date="2016-01" db="EMBL/GenBank/DDBJ databases">
        <authorList>
            <person name="Oliw E.H."/>
        </authorList>
    </citation>
    <scope>NUCLEOTIDE SEQUENCE [LARGE SCALE GENOMIC DNA]</scope>
    <source>
        <strain evidence="1 2">MJR7757A</strain>
    </source>
</reference>
<evidence type="ECO:0008006" key="3">
    <source>
        <dbReference type="Google" id="ProtNLM"/>
    </source>
</evidence>
<comment type="caution">
    <text evidence="1">The sequence shown here is derived from an EMBL/GenBank/DDBJ whole genome shotgun (WGS) entry which is preliminary data.</text>
</comment>
<dbReference type="EMBL" id="LRPU01000054">
    <property type="protein sequence ID" value="KXA12894.1"/>
    <property type="molecule type" value="Genomic_DNA"/>
</dbReference>